<dbReference type="InterPro" id="IPR024983">
    <property type="entry name" value="CHAT_dom"/>
</dbReference>
<evidence type="ECO:0000313" key="3">
    <source>
        <dbReference type="EMBL" id="MBD2318494.1"/>
    </source>
</evidence>
<dbReference type="PANTHER" id="PTHR10098">
    <property type="entry name" value="RAPSYN-RELATED"/>
    <property type="match status" value="1"/>
</dbReference>
<protein>
    <submittedName>
        <fullName evidence="3">CHAT domain-containing protein</fullName>
    </submittedName>
</protein>
<keyword evidence="1" id="KW-1133">Transmembrane helix</keyword>
<keyword evidence="1" id="KW-0472">Membrane</keyword>
<evidence type="ECO:0000256" key="1">
    <source>
        <dbReference type="SAM" id="Phobius"/>
    </source>
</evidence>
<sequence length="873" mass="96199">MFFWHSILNLNSKISKLLGYIIIGVCTTILILLLGWNPQPTIAKNLSVASKSSTDIVLAHPLSNNPATLFQNGKQHYHAGQYAKAIANWRQASDMYAKQGDRLNHAIVLNNLALAHQQLGQWKEADQAIALSLEILQSEPQQEKLVAQSLNIQGSIQLAQGKAQEALTTWQRATANYEISGDKDGAIRSKINQSQALRSLGLYPKATNMLQQVQIELKEQPASSLKAASLLNLGDTLQLSGDLEDAKVVLQESLAIAKELGDVMMIADTLLSLGNTAYSLQQTAEAISYYQQSIQATTSPIQRVQAQLNQLRLQIESQPTESARLLLADIQTQLPKLPSSRASVYARINFAQSLTKLNPTSSDRQAAAQILALAAQQAKDMGDPRAESYAIGYLGKIYEQNQQFSEAQNLTEKALILAQTNNASDIAYRWQWQLGRVLKSKGLNSKAIAAYSEAVSTLASIRGDLVSSKADIQFSFRDSVEPVYRQLVALLLTHDDGKPISQENLKSARTVIESLQVAELDNFLKEACLTGLTTQIDEVDPLAAVIYPIILSDRIEVIISLPDRSLQNHTSKISQAQLESLLSKLRRSLRRTSLEAEIQEVSQEVYNLLIGKEIESILAANKIKTLAFVLDGSLRNLPMAVLYDGQHYLMEKYNLAIAPGLQLIDPQPLKRQQLTVFIGGVSKETQDFTALPNVEREVQQIATLVSTQSPLLNEMFISESIQKQISKIPFRVVHLATHGEFSSQAEKTFVLTWNSRLGIKQLGALLQTRNQDGRTPIELLVLSACKTAKGDNRAALGLAGMAVRSGARSTIASLWSVEDSATATLMENFYQELATLGTTKADALRKAQISLLKKPQFTHPFYWSPFVLVGNWL</sequence>
<organism evidence="3 4">
    <name type="scientific">Phormidium tenue FACHB-1050</name>
    <dbReference type="NCBI Taxonomy" id="2692857"/>
    <lineage>
        <taxon>Bacteria</taxon>
        <taxon>Bacillati</taxon>
        <taxon>Cyanobacteriota</taxon>
        <taxon>Cyanophyceae</taxon>
        <taxon>Oscillatoriophycideae</taxon>
        <taxon>Oscillatoriales</taxon>
        <taxon>Oscillatoriaceae</taxon>
        <taxon>Phormidium</taxon>
    </lineage>
</organism>
<dbReference type="SUPFAM" id="SSF48452">
    <property type="entry name" value="TPR-like"/>
    <property type="match status" value="3"/>
</dbReference>
<dbReference type="SMART" id="SM00028">
    <property type="entry name" value="TPR"/>
    <property type="match status" value="7"/>
</dbReference>
<keyword evidence="1" id="KW-0812">Transmembrane</keyword>
<proteinExistence type="predicted"/>
<dbReference type="InterPro" id="IPR011990">
    <property type="entry name" value="TPR-like_helical_dom_sf"/>
</dbReference>
<gene>
    <name evidence="3" type="ORF">H6G05_16770</name>
</gene>
<name>A0ABR8CFZ5_9CYAN</name>
<dbReference type="PANTHER" id="PTHR10098:SF112">
    <property type="entry name" value="SLR0380 PROTEIN"/>
    <property type="match status" value="1"/>
</dbReference>
<dbReference type="RefSeq" id="WP_190579543.1">
    <property type="nucleotide sequence ID" value="NZ_CAWPQU010000024.1"/>
</dbReference>
<dbReference type="Gene3D" id="1.25.40.10">
    <property type="entry name" value="Tetratricopeptide repeat domain"/>
    <property type="match status" value="3"/>
</dbReference>
<feature type="transmembrane region" description="Helical" evidence="1">
    <location>
        <begin position="17"/>
        <end position="36"/>
    </location>
</feature>
<dbReference type="EMBL" id="JACJQY010000030">
    <property type="protein sequence ID" value="MBD2318494.1"/>
    <property type="molecule type" value="Genomic_DNA"/>
</dbReference>
<comment type="caution">
    <text evidence="3">The sequence shown here is derived from an EMBL/GenBank/DDBJ whole genome shotgun (WGS) entry which is preliminary data.</text>
</comment>
<feature type="domain" description="CHAT" evidence="2">
    <location>
        <begin position="599"/>
        <end position="871"/>
    </location>
</feature>
<dbReference type="Pfam" id="PF13424">
    <property type="entry name" value="TPR_12"/>
    <property type="match status" value="2"/>
</dbReference>
<accession>A0ABR8CFZ5</accession>
<dbReference type="Pfam" id="PF12770">
    <property type="entry name" value="CHAT"/>
    <property type="match status" value="1"/>
</dbReference>
<reference evidence="3 4" key="1">
    <citation type="journal article" date="2020" name="ISME J.">
        <title>Comparative genomics reveals insights into cyanobacterial evolution and habitat adaptation.</title>
        <authorList>
            <person name="Chen M.Y."/>
            <person name="Teng W.K."/>
            <person name="Zhao L."/>
            <person name="Hu C.X."/>
            <person name="Zhou Y.K."/>
            <person name="Han B.P."/>
            <person name="Song L.R."/>
            <person name="Shu W.S."/>
        </authorList>
    </citation>
    <scope>NUCLEOTIDE SEQUENCE [LARGE SCALE GENOMIC DNA]</scope>
    <source>
        <strain evidence="3 4">FACHB-1050</strain>
    </source>
</reference>
<dbReference type="InterPro" id="IPR019734">
    <property type="entry name" value="TPR_rpt"/>
</dbReference>
<evidence type="ECO:0000259" key="2">
    <source>
        <dbReference type="Pfam" id="PF12770"/>
    </source>
</evidence>
<dbReference type="Proteomes" id="UP000618445">
    <property type="component" value="Unassembled WGS sequence"/>
</dbReference>
<keyword evidence="4" id="KW-1185">Reference proteome</keyword>
<evidence type="ECO:0000313" key="4">
    <source>
        <dbReference type="Proteomes" id="UP000618445"/>
    </source>
</evidence>